<comment type="caution">
    <text evidence="1">The sequence shown here is derived from an EMBL/GenBank/DDBJ whole genome shotgun (WGS) entry which is preliminary data.</text>
</comment>
<reference evidence="1" key="1">
    <citation type="journal article" date="2021" name="Open Biol.">
        <title>Shared evolutionary footprints suggest mitochondrial oxidative damage underlies multiple complex I losses in fungi.</title>
        <authorList>
            <person name="Schikora-Tamarit M.A."/>
            <person name="Marcet-Houben M."/>
            <person name="Nosek J."/>
            <person name="Gabaldon T."/>
        </authorList>
    </citation>
    <scope>NUCLEOTIDE SEQUENCE</scope>
    <source>
        <strain evidence="1">CBS2887</strain>
    </source>
</reference>
<dbReference type="AlphaFoldDB" id="A0A9P8QAP5"/>
<organism evidence="1 2">
    <name type="scientific">Wickerhamomyces pijperi</name>
    <name type="common">Yeast</name>
    <name type="synonym">Pichia pijperi</name>
    <dbReference type="NCBI Taxonomy" id="599730"/>
    <lineage>
        <taxon>Eukaryota</taxon>
        <taxon>Fungi</taxon>
        <taxon>Dikarya</taxon>
        <taxon>Ascomycota</taxon>
        <taxon>Saccharomycotina</taxon>
        <taxon>Saccharomycetes</taxon>
        <taxon>Phaffomycetales</taxon>
        <taxon>Wickerhamomycetaceae</taxon>
        <taxon>Wickerhamomyces</taxon>
    </lineage>
</organism>
<dbReference type="Proteomes" id="UP000774326">
    <property type="component" value="Unassembled WGS sequence"/>
</dbReference>
<evidence type="ECO:0000313" key="1">
    <source>
        <dbReference type="EMBL" id="KAH3686175.1"/>
    </source>
</evidence>
<accession>A0A9P8QAP5</accession>
<dbReference type="EMBL" id="JAEUBG010001571">
    <property type="protein sequence ID" value="KAH3686175.1"/>
    <property type="molecule type" value="Genomic_DNA"/>
</dbReference>
<name>A0A9P8QAP5_WICPI</name>
<proteinExistence type="predicted"/>
<gene>
    <name evidence="1" type="ORF">WICPIJ_002843</name>
</gene>
<keyword evidence="2" id="KW-1185">Reference proteome</keyword>
<reference evidence="1" key="2">
    <citation type="submission" date="2021-01" db="EMBL/GenBank/DDBJ databases">
        <authorList>
            <person name="Schikora-Tamarit M.A."/>
        </authorList>
    </citation>
    <scope>NUCLEOTIDE SEQUENCE</scope>
    <source>
        <strain evidence="1">CBS2887</strain>
    </source>
</reference>
<protein>
    <submittedName>
        <fullName evidence="1">Uncharacterized protein</fullName>
    </submittedName>
</protein>
<sequence length="94" mass="10380">MEILTLEHGFGRVGSLNDQIDPTAIQTVVDPCLDLFLGLEIWNRLQSFNYFLGGCDSVETHCGVDLYVSQSVEGPQFDSVLIDGGDGDCWYVFS</sequence>
<evidence type="ECO:0000313" key="2">
    <source>
        <dbReference type="Proteomes" id="UP000774326"/>
    </source>
</evidence>